<keyword evidence="3 5" id="KW-0067">ATP-binding</keyword>
<dbReference type="InterPro" id="IPR032823">
    <property type="entry name" value="BCA_ABC_TP_C"/>
</dbReference>
<dbReference type="PROSITE" id="PS50893">
    <property type="entry name" value="ABC_TRANSPORTER_2"/>
    <property type="match status" value="1"/>
</dbReference>
<dbReference type="GO" id="GO:0016887">
    <property type="term" value="F:ATP hydrolysis activity"/>
    <property type="evidence" value="ECO:0007669"/>
    <property type="project" value="InterPro"/>
</dbReference>
<dbReference type="InterPro" id="IPR003439">
    <property type="entry name" value="ABC_transporter-like_ATP-bd"/>
</dbReference>
<dbReference type="SMART" id="SM00382">
    <property type="entry name" value="AAA"/>
    <property type="match status" value="1"/>
</dbReference>
<name>A0A1J5QYB2_9ZZZZ</name>
<gene>
    <name evidence="5" type="primary">lptB_29</name>
    <name evidence="5" type="ORF">GALL_294070</name>
</gene>
<dbReference type="InterPro" id="IPR051120">
    <property type="entry name" value="ABC_AA/LPS_Transport"/>
</dbReference>
<proteinExistence type="predicted"/>
<comment type="caution">
    <text evidence="5">The sequence shown here is derived from an EMBL/GenBank/DDBJ whole genome shotgun (WGS) entry which is preliminary data.</text>
</comment>
<evidence type="ECO:0000313" key="5">
    <source>
        <dbReference type="EMBL" id="OIQ88705.1"/>
    </source>
</evidence>
<dbReference type="InterPro" id="IPR003593">
    <property type="entry name" value="AAA+_ATPase"/>
</dbReference>
<dbReference type="AlphaFoldDB" id="A0A1J5QYB2"/>
<dbReference type="GO" id="GO:0005524">
    <property type="term" value="F:ATP binding"/>
    <property type="evidence" value="ECO:0007669"/>
    <property type="project" value="UniProtKB-KW"/>
</dbReference>
<dbReference type="FunFam" id="3.40.50.300:FF:000421">
    <property type="entry name" value="Branched-chain amino acid ABC transporter ATP-binding protein"/>
    <property type="match status" value="1"/>
</dbReference>
<evidence type="ECO:0000256" key="1">
    <source>
        <dbReference type="ARBA" id="ARBA00022448"/>
    </source>
</evidence>
<feature type="domain" description="ABC transporter" evidence="4">
    <location>
        <begin position="9"/>
        <end position="256"/>
    </location>
</feature>
<dbReference type="GO" id="GO:0005886">
    <property type="term" value="C:plasma membrane"/>
    <property type="evidence" value="ECO:0007669"/>
    <property type="project" value="TreeGrafter"/>
</dbReference>
<evidence type="ECO:0000259" key="4">
    <source>
        <dbReference type="PROSITE" id="PS50893"/>
    </source>
</evidence>
<accession>A0A1J5QYB2</accession>
<dbReference type="Gene3D" id="3.40.50.300">
    <property type="entry name" value="P-loop containing nucleotide triphosphate hydrolases"/>
    <property type="match status" value="1"/>
</dbReference>
<keyword evidence="2" id="KW-0547">Nucleotide-binding</keyword>
<dbReference type="EMBL" id="MLJW01000361">
    <property type="protein sequence ID" value="OIQ88705.1"/>
    <property type="molecule type" value="Genomic_DNA"/>
</dbReference>
<dbReference type="SUPFAM" id="SSF52540">
    <property type="entry name" value="P-loop containing nucleoside triphosphate hydrolases"/>
    <property type="match status" value="1"/>
</dbReference>
<evidence type="ECO:0000256" key="2">
    <source>
        <dbReference type="ARBA" id="ARBA00022741"/>
    </source>
</evidence>
<dbReference type="Pfam" id="PF00005">
    <property type="entry name" value="ABC_tran"/>
    <property type="match status" value="1"/>
</dbReference>
<dbReference type="EC" id="3.6.3.-" evidence="5"/>
<dbReference type="InterPro" id="IPR017871">
    <property type="entry name" value="ABC_transporter-like_CS"/>
</dbReference>
<keyword evidence="1" id="KW-0813">Transport</keyword>
<dbReference type="Pfam" id="PF12399">
    <property type="entry name" value="BCA_ABC_TP_C"/>
    <property type="match status" value="1"/>
</dbReference>
<dbReference type="InterPro" id="IPR027417">
    <property type="entry name" value="P-loop_NTPase"/>
</dbReference>
<dbReference type="PANTHER" id="PTHR45772:SF9">
    <property type="entry name" value="CONSERVED COMPONENT OF ABC TRANSPORTER FOR NATURAL AMINO ACIDS"/>
    <property type="match status" value="1"/>
</dbReference>
<reference evidence="5" key="1">
    <citation type="submission" date="2016-10" db="EMBL/GenBank/DDBJ databases">
        <title>Sequence of Gallionella enrichment culture.</title>
        <authorList>
            <person name="Poehlein A."/>
            <person name="Muehling M."/>
            <person name="Daniel R."/>
        </authorList>
    </citation>
    <scope>NUCLEOTIDE SEQUENCE</scope>
</reference>
<dbReference type="PANTHER" id="PTHR45772">
    <property type="entry name" value="CONSERVED COMPONENT OF ABC TRANSPORTER FOR NATURAL AMINO ACIDS-RELATED"/>
    <property type="match status" value="1"/>
</dbReference>
<protein>
    <submittedName>
        <fullName evidence="5">Lipopolysaccharide export system ATP-binding protein LptB</fullName>
        <ecNumber evidence="5">3.6.3.-</ecNumber>
    </submittedName>
</protein>
<keyword evidence="5" id="KW-0378">Hydrolase</keyword>
<evidence type="ECO:0000256" key="3">
    <source>
        <dbReference type="ARBA" id="ARBA00022840"/>
    </source>
</evidence>
<dbReference type="PROSITE" id="PS00211">
    <property type="entry name" value="ABC_TRANSPORTER_1"/>
    <property type="match status" value="1"/>
</dbReference>
<organism evidence="5">
    <name type="scientific">mine drainage metagenome</name>
    <dbReference type="NCBI Taxonomy" id="410659"/>
    <lineage>
        <taxon>unclassified sequences</taxon>
        <taxon>metagenomes</taxon>
        <taxon>ecological metagenomes</taxon>
    </lineage>
</organism>
<sequence>MSDNAPVTLQVAGASKRFGGLQALSEVGIQIRRGQIYGLIGPNGAGKTTFFNVITGMYTPDSGDFSLEGKPYRPQAVHQVAREGIARTFQNIRLFPDMTALENVMVGRHVRTRSAVIGAVLRSAKFKAEEHAIRSRAYELLQYVGIAHYADFRARTLSYGDQRRLEIARALATDPKLLALDEPAAGMNATEKVQLRELLSRIREDGRTILLIEHDVKLVMGLCDRVTVLDYGKIIAEGVPADVQKDSKVIEAYLGTGEH</sequence>
<dbReference type="CDD" id="cd03219">
    <property type="entry name" value="ABC_Mj1267_LivG_branched"/>
    <property type="match status" value="1"/>
</dbReference>